<dbReference type="EMBL" id="CP001581">
    <property type="protein sequence ID" value="ACO86809.1"/>
    <property type="molecule type" value="Genomic_DNA"/>
</dbReference>
<evidence type="ECO:0000313" key="1">
    <source>
        <dbReference type="EMBL" id="ACO86809.1"/>
    </source>
</evidence>
<protein>
    <submittedName>
        <fullName evidence="1">Uncharacterized protein</fullName>
    </submittedName>
</protein>
<proteinExistence type="predicted"/>
<gene>
    <name evidence="1" type="ordered locus">CLM_3832</name>
</gene>
<accession>C1FM52</accession>
<sequence>MLREFCSIIYKVIYKKFYYKKQKEHHEGAKEDQLPIIPYYFIFDTYHIIIQYII</sequence>
<dbReference type="AlphaFoldDB" id="C1FM52"/>
<evidence type="ECO:0000313" key="2">
    <source>
        <dbReference type="Proteomes" id="UP000001374"/>
    </source>
</evidence>
<dbReference type="KEGG" id="cby:CLM_3832"/>
<reference evidence="1 2" key="1">
    <citation type="submission" date="2008-10" db="EMBL/GenBank/DDBJ databases">
        <title>Genome sequence of Clostridium botulinum A2 Kyoto.</title>
        <authorList>
            <person name="Shrivastava S."/>
            <person name="Brinkac L.M."/>
            <person name="Brown J.L."/>
            <person name="Bruce D."/>
            <person name="Detter C.C."/>
            <person name="Johnson E.A."/>
            <person name="Munk C.A."/>
            <person name="Smith L.A."/>
            <person name="Smith T.J."/>
            <person name="Sutton G."/>
            <person name="Brettin T.S."/>
        </authorList>
    </citation>
    <scope>NUCLEOTIDE SEQUENCE [LARGE SCALE GENOMIC DNA]</scope>
    <source>
        <strain evidence="2">Kyoto / Type A2</strain>
    </source>
</reference>
<organism evidence="1 2">
    <name type="scientific">Clostridium botulinum (strain Kyoto / Type A2)</name>
    <dbReference type="NCBI Taxonomy" id="536232"/>
    <lineage>
        <taxon>Bacteria</taxon>
        <taxon>Bacillati</taxon>
        <taxon>Bacillota</taxon>
        <taxon>Clostridia</taxon>
        <taxon>Eubacteriales</taxon>
        <taxon>Clostridiaceae</taxon>
        <taxon>Clostridium</taxon>
    </lineage>
</organism>
<dbReference type="HOGENOM" id="CLU_3041914_0_0_9"/>
<dbReference type="Proteomes" id="UP000001374">
    <property type="component" value="Chromosome"/>
</dbReference>
<name>C1FM52_CLOBJ</name>